<dbReference type="AlphaFoldDB" id="A0A4S2LME5"/>
<dbReference type="Proteomes" id="UP000308267">
    <property type="component" value="Unassembled WGS sequence"/>
</dbReference>
<feature type="region of interest" description="Disordered" evidence="1">
    <location>
        <begin position="105"/>
        <end position="125"/>
    </location>
</feature>
<organism evidence="2 3">
    <name type="scientific">Opisthorchis felineus</name>
    <dbReference type="NCBI Taxonomy" id="147828"/>
    <lineage>
        <taxon>Eukaryota</taxon>
        <taxon>Metazoa</taxon>
        <taxon>Spiralia</taxon>
        <taxon>Lophotrochozoa</taxon>
        <taxon>Platyhelminthes</taxon>
        <taxon>Trematoda</taxon>
        <taxon>Digenea</taxon>
        <taxon>Opisthorchiida</taxon>
        <taxon>Opisthorchiata</taxon>
        <taxon>Opisthorchiidae</taxon>
        <taxon>Opisthorchis</taxon>
    </lineage>
</organism>
<dbReference type="EMBL" id="SJOL01007614">
    <property type="protein sequence ID" value="TGZ62289.1"/>
    <property type="molecule type" value="Genomic_DNA"/>
</dbReference>
<gene>
    <name evidence="2" type="ORF">CRM22_007514</name>
</gene>
<evidence type="ECO:0000313" key="3">
    <source>
        <dbReference type="Proteomes" id="UP000308267"/>
    </source>
</evidence>
<dbReference type="OrthoDB" id="6261177at2759"/>
<evidence type="ECO:0000256" key="1">
    <source>
        <dbReference type="SAM" id="MobiDB-lite"/>
    </source>
</evidence>
<sequence>MDPLVPKFSPYELDYTTDIQQKMRVPDKISYDSDKSIIATEDEPIALRNYTVADLVLDVNNPSVKSPGFSPDLLNNSDVRGSSFARANATAESFGRDARAAASAHAMSVSSHPGSDPSAIVSAKPSNKRLESQISDLQKRVASLEFQQGLIGTGLTLYLAFRLVRWLLRTID</sequence>
<comment type="caution">
    <text evidence="2">The sequence shown here is derived from an EMBL/GenBank/DDBJ whole genome shotgun (WGS) entry which is preliminary data.</text>
</comment>
<evidence type="ECO:0000313" key="2">
    <source>
        <dbReference type="EMBL" id="TGZ62289.1"/>
    </source>
</evidence>
<reference evidence="2 3" key="1">
    <citation type="journal article" date="2019" name="BMC Genomics">
        <title>New insights from Opisthorchis felineus genome: update on genomics of the epidemiologically important liver flukes.</title>
        <authorList>
            <person name="Ershov N.I."/>
            <person name="Mordvinov V.A."/>
            <person name="Prokhortchouk E.B."/>
            <person name="Pakharukova M.Y."/>
            <person name="Gunbin K.V."/>
            <person name="Ustyantsev K."/>
            <person name="Genaev M.A."/>
            <person name="Blinov A.G."/>
            <person name="Mazur A."/>
            <person name="Boulygina E."/>
            <person name="Tsygankova S."/>
            <person name="Khrameeva E."/>
            <person name="Chekanov N."/>
            <person name="Fan G."/>
            <person name="Xiao A."/>
            <person name="Zhang H."/>
            <person name="Xu X."/>
            <person name="Yang H."/>
            <person name="Solovyev V."/>
            <person name="Lee S.M."/>
            <person name="Liu X."/>
            <person name="Afonnikov D.A."/>
            <person name="Skryabin K.G."/>
        </authorList>
    </citation>
    <scope>NUCLEOTIDE SEQUENCE [LARGE SCALE GENOMIC DNA]</scope>
    <source>
        <strain evidence="2">AK-0245</strain>
        <tissue evidence="2">Whole organism</tissue>
    </source>
</reference>
<keyword evidence="3" id="KW-1185">Reference proteome</keyword>
<protein>
    <recommendedName>
        <fullName evidence="4">Mff-like domain-containing protein</fullName>
    </recommendedName>
</protein>
<proteinExistence type="predicted"/>
<evidence type="ECO:0008006" key="4">
    <source>
        <dbReference type="Google" id="ProtNLM"/>
    </source>
</evidence>
<accession>A0A4S2LME5</accession>
<name>A0A4S2LME5_OPIFE</name>